<dbReference type="Proteomes" id="UP001500131">
    <property type="component" value="Unassembled WGS sequence"/>
</dbReference>
<reference evidence="1 2" key="1">
    <citation type="submission" date="2024-02" db="EMBL/GenBank/DDBJ databases">
        <title>FIRST GENOME SEQUENCES OF Leishmania (Viannia) shawi, Leishmania (Viannia) lindenbergi AND Leishmania (Viannia) utingensis.</title>
        <authorList>
            <person name="Resadore F."/>
            <person name="Custodio M.G.F."/>
            <person name="Boite M.C."/>
            <person name="Cupolillo E."/>
            <person name="Ferreira G.E.M."/>
        </authorList>
    </citation>
    <scope>NUCLEOTIDE SEQUENCE [LARGE SCALE GENOMIC DNA]</scope>
    <source>
        <strain evidence="1 2">MHOM/BR/1966/M15733</strain>
    </source>
</reference>
<evidence type="ECO:0000313" key="2">
    <source>
        <dbReference type="Proteomes" id="UP001500131"/>
    </source>
</evidence>
<accession>A0AAW3AGW0</accession>
<gene>
    <name evidence="1" type="ORF">Q4I31_003672</name>
</gene>
<sequence>MAAACIHEIDVARATSHIPQHWSAASLDAAEAVVQRLQALCGGGDDRQVSGVSTRVLPLPIVEANTYLSTPTSVMPDYDAAGHRRRCSATVVGVSANEWY</sequence>
<dbReference type="AlphaFoldDB" id="A0AAW3AGW0"/>
<protein>
    <submittedName>
        <fullName evidence="1">Uncharacterized protein</fullName>
    </submittedName>
</protein>
<evidence type="ECO:0000313" key="1">
    <source>
        <dbReference type="EMBL" id="KAL0505073.1"/>
    </source>
</evidence>
<organism evidence="1 2">
    <name type="scientific">Leishmania lindenbergi</name>
    <dbReference type="NCBI Taxonomy" id="651832"/>
    <lineage>
        <taxon>Eukaryota</taxon>
        <taxon>Discoba</taxon>
        <taxon>Euglenozoa</taxon>
        <taxon>Kinetoplastea</taxon>
        <taxon>Metakinetoplastina</taxon>
        <taxon>Trypanosomatida</taxon>
        <taxon>Trypanosomatidae</taxon>
        <taxon>Leishmaniinae</taxon>
        <taxon>Leishmania</taxon>
    </lineage>
</organism>
<name>A0AAW3AGW0_9TRYP</name>
<proteinExistence type="predicted"/>
<comment type="caution">
    <text evidence="1">The sequence shown here is derived from an EMBL/GenBank/DDBJ whole genome shotgun (WGS) entry which is preliminary data.</text>
</comment>
<dbReference type="EMBL" id="JBAMZK010000023">
    <property type="protein sequence ID" value="KAL0505073.1"/>
    <property type="molecule type" value="Genomic_DNA"/>
</dbReference>
<keyword evidence="2" id="KW-1185">Reference proteome</keyword>